<dbReference type="Proteomes" id="UP000054324">
    <property type="component" value="Unassembled WGS sequence"/>
</dbReference>
<keyword evidence="3" id="KW-1185">Reference proteome</keyword>
<dbReference type="RefSeq" id="XP_009171277.1">
    <property type="nucleotide sequence ID" value="XM_009173013.1"/>
</dbReference>
<gene>
    <name evidence="2" type="ORF">T265_07480</name>
</gene>
<organism evidence="2 3">
    <name type="scientific">Opisthorchis viverrini</name>
    <name type="common">Southeast Asian liver fluke</name>
    <dbReference type="NCBI Taxonomy" id="6198"/>
    <lineage>
        <taxon>Eukaryota</taxon>
        <taxon>Metazoa</taxon>
        <taxon>Spiralia</taxon>
        <taxon>Lophotrochozoa</taxon>
        <taxon>Platyhelminthes</taxon>
        <taxon>Trematoda</taxon>
        <taxon>Digenea</taxon>
        <taxon>Opisthorchiida</taxon>
        <taxon>Opisthorchiata</taxon>
        <taxon>Opisthorchiidae</taxon>
        <taxon>Opisthorchis</taxon>
    </lineage>
</organism>
<evidence type="ECO:0000313" key="2">
    <source>
        <dbReference type="EMBL" id="KER24974.1"/>
    </source>
</evidence>
<feature type="compositionally biased region" description="Low complexity" evidence="1">
    <location>
        <begin position="49"/>
        <end position="71"/>
    </location>
</feature>
<accession>A0A075ABF1</accession>
<evidence type="ECO:0000256" key="1">
    <source>
        <dbReference type="SAM" id="MobiDB-lite"/>
    </source>
</evidence>
<dbReference type="GeneID" id="20321659"/>
<sequence length="71" mass="7594">MSAHIYHGVLISGSDMCDSFGPLNHLVPVFMPNFRESRAHDLLSDDSTDTSSDAESSSGHSQASLGLEDVD</sequence>
<dbReference type="KEGG" id="ovi:T265_07480"/>
<protein>
    <submittedName>
        <fullName evidence="2">Uncharacterized protein</fullName>
    </submittedName>
</protein>
<name>A0A075ABF1_OPIVI</name>
<evidence type="ECO:0000313" key="3">
    <source>
        <dbReference type="Proteomes" id="UP000054324"/>
    </source>
</evidence>
<feature type="region of interest" description="Disordered" evidence="1">
    <location>
        <begin position="41"/>
        <end position="71"/>
    </location>
</feature>
<dbReference type="EMBL" id="KL596791">
    <property type="protein sequence ID" value="KER24974.1"/>
    <property type="molecule type" value="Genomic_DNA"/>
</dbReference>
<proteinExistence type="predicted"/>
<reference evidence="2 3" key="1">
    <citation type="submission" date="2013-11" db="EMBL/GenBank/DDBJ databases">
        <title>Opisthorchis viverrini - life in the bile duct.</title>
        <authorList>
            <person name="Young N.D."/>
            <person name="Nagarajan N."/>
            <person name="Lin S.J."/>
            <person name="Korhonen P.K."/>
            <person name="Jex A.R."/>
            <person name="Hall R.S."/>
            <person name="Safavi-Hemami H."/>
            <person name="Kaewkong W."/>
            <person name="Bertrand D."/>
            <person name="Gao S."/>
            <person name="Seet Q."/>
            <person name="Wongkham S."/>
            <person name="Teh B.T."/>
            <person name="Wongkham C."/>
            <person name="Intapan P.M."/>
            <person name="Maleewong W."/>
            <person name="Yang X."/>
            <person name="Hu M."/>
            <person name="Wang Z."/>
            <person name="Hofmann A."/>
            <person name="Sternberg P.W."/>
            <person name="Tan P."/>
            <person name="Wang J."/>
            <person name="Gasser R.B."/>
        </authorList>
    </citation>
    <scope>NUCLEOTIDE SEQUENCE [LARGE SCALE GENOMIC DNA]</scope>
</reference>
<dbReference type="CTD" id="20321659"/>
<dbReference type="AlphaFoldDB" id="A0A075ABF1"/>